<dbReference type="Proteomes" id="UP000243459">
    <property type="component" value="Chromosome 7"/>
</dbReference>
<sequence>MQAPTSAYNYQPLLKREWRVDVGATVERAAKRAQGEEAATDVDTREGEAITNPSPNLEVAFPIIKYVPLTLEVTMSVIVLVLLDGGEEEEELLDYSGGDDLAFRCSPNIDLLAKDLEIPSSLPDQISFAAAPLGMTFDATWEWSSLVGVARVGELSSPRLHVIEQVNPLVVVVKPTGAEEEALAYEKAPS</sequence>
<organism evidence="2 3">
    <name type="scientific">Asparagus officinalis</name>
    <name type="common">Garden asparagus</name>
    <dbReference type="NCBI Taxonomy" id="4686"/>
    <lineage>
        <taxon>Eukaryota</taxon>
        <taxon>Viridiplantae</taxon>
        <taxon>Streptophyta</taxon>
        <taxon>Embryophyta</taxon>
        <taxon>Tracheophyta</taxon>
        <taxon>Spermatophyta</taxon>
        <taxon>Magnoliopsida</taxon>
        <taxon>Liliopsida</taxon>
        <taxon>Asparagales</taxon>
        <taxon>Asparagaceae</taxon>
        <taxon>Asparagoideae</taxon>
        <taxon>Asparagus</taxon>
    </lineage>
</organism>
<dbReference type="EMBL" id="CM007387">
    <property type="protein sequence ID" value="ONK64598.1"/>
    <property type="molecule type" value="Genomic_DNA"/>
</dbReference>
<evidence type="ECO:0000256" key="1">
    <source>
        <dbReference type="SAM" id="MobiDB-lite"/>
    </source>
</evidence>
<dbReference type="Gramene" id="ONK64598">
    <property type="protein sequence ID" value="ONK64598"/>
    <property type="gene ID" value="A4U43_C07F27810"/>
</dbReference>
<name>A0A5P1EFC6_ASPOF</name>
<protein>
    <submittedName>
        <fullName evidence="2">Uncharacterized protein</fullName>
    </submittedName>
</protein>
<gene>
    <name evidence="2" type="ORF">A4U43_C07F27810</name>
</gene>
<accession>A0A5P1EFC6</accession>
<feature type="region of interest" description="Disordered" evidence="1">
    <location>
        <begin position="31"/>
        <end position="51"/>
    </location>
</feature>
<evidence type="ECO:0000313" key="2">
    <source>
        <dbReference type="EMBL" id="ONK64598.1"/>
    </source>
</evidence>
<proteinExistence type="predicted"/>
<dbReference type="AlphaFoldDB" id="A0A5P1EFC6"/>
<keyword evidence="3" id="KW-1185">Reference proteome</keyword>
<reference evidence="3" key="1">
    <citation type="journal article" date="2017" name="Nat. Commun.">
        <title>The asparagus genome sheds light on the origin and evolution of a young Y chromosome.</title>
        <authorList>
            <person name="Harkess A."/>
            <person name="Zhou J."/>
            <person name="Xu C."/>
            <person name="Bowers J.E."/>
            <person name="Van der Hulst R."/>
            <person name="Ayyampalayam S."/>
            <person name="Mercati F."/>
            <person name="Riccardi P."/>
            <person name="McKain M.R."/>
            <person name="Kakrana A."/>
            <person name="Tang H."/>
            <person name="Ray J."/>
            <person name="Groenendijk J."/>
            <person name="Arikit S."/>
            <person name="Mathioni S.M."/>
            <person name="Nakano M."/>
            <person name="Shan H."/>
            <person name="Telgmann-Rauber A."/>
            <person name="Kanno A."/>
            <person name="Yue Z."/>
            <person name="Chen H."/>
            <person name="Li W."/>
            <person name="Chen Y."/>
            <person name="Xu X."/>
            <person name="Zhang Y."/>
            <person name="Luo S."/>
            <person name="Chen H."/>
            <person name="Gao J."/>
            <person name="Mao Z."/>
            <person name="Pires J.C."/>
            <person name="Luo M."/>
            <person name="Kudrna D."/>
            <person name="Wing R.A."/>
            <person name="Meyers B.C."/>
            <person name="Yi K."/>
            <person name="Kong H."/>
            <person name="Lavrijsen P."/>
            <person name="Sunseri F."/>
            <person name="Falavigna A."/>
            <person name="Ye Y."/>
            <person name="Leebens-Mack J.H."/>
            <person name="Chen G."/>
        </authorList>
    </citation>
    <scope>NUCLEOTIDE SEQUENCE [LARGE SCALE GENOMIC DNA]</scope>
    <source>
        <strain evidence="3">cv. DH0086</strain>
    </source>
</reference>
<evidence type="ECO:0000313" key="3">
    <source>
        <dbReference type="Proteomes" id="UP000243459"/>
    </source>
</evidence>